<dbReference type="EMBL" id="HG918041">
    <property type="protein sequence ID" value="CDM79623.1"/>
    <property type="molecule type" value="Genomic_DNA"/>
</dbReference>
<geneLocation type="plasmid" evidence="1">
    <name>pENVA</name>
</geneLocation>
<dbReference type="AlphaFoldDB" id="A0A024HVC1"/>
<dbReference type="RefSeq" id="WP_117058479.1">
    <property type="nucleotide sequence ID" value="NZ_CABHKM010000005.1"/>
</dbReference>
<evidence type="ECO:0000313" key="1">
    <source>
        <dbReference type="EMBL" id="CDM79623.1"/>
    </source>
</evidence>
<gene>
    <name evidence="1" type="ORF">PENVA_0007</name>
</gene>
<reference evidence="1" key="1">
    <citation type="journal article" date="2014" name="Antimicrob. Agents Chemother.">
        <title>IncH-Type Plasmid Harboring blaCTX-M-15, blaDHA-1, and qnrB4 Genes Recovered from Animal Isolates.</title>
        <authorList>
            <person name="Schluter A."/>
            <person name="Nordmann P."/>
            <person name="Bonnin R.A."/>
            <person name="Millemann Y."/>
            <person name="Eikmeyer F.G."/>
            <person name="Wibberg D."/>
            <person name="Puhler A."/>
            <person name="Poirel L."/>
        </authorList>
    </citation>
    <scope>NUCLEOTIDE SEQUENCE [LARGE SCALE GENOMIC DNA]</scope>
    <source>
        <strain evidence="1">Kp15</strain>
        <plasmid evidence="1">pENVA</plasmid>
    </source>
</reference>
<protein>
    <submittedName>
        <fullName evidence="1">Uncharacterized protein</fullName>
    </submittedName>
</protein>
<name>A0A024HVC1_KLEPN</name>
<accession>A0A024HVC1</accession>
<organism evidence="1">
    <name type="scientific">Klebsiella pneumoniae</name>
    <dbReference type="NCBI Taxonomy" id="573"/>
    <lineage>
        <taxon>Bacteria</taxon>
        <taxon>Pseudomonadati</taxon>
        <taxon>Pseudomonadota</taxon>
        <taxon>Gammaproteobacteria</taxon>
        <taxon>Enterobacterales</taxon>
        <taxon>Enterobacteriaceae</taxon>
        <taxon>Klebsiella/Raoultella group</taxon>
        <taxon>Klebsiella</taxon>
        <taxon>Klebsiella pneumoniae complex</taxon>
    </lineage>
</organism>
<proteinExistence type="predicted"/>
<keyword evidence="1" id="KW-0614">Plasmid</keyword>
<sequence length="193" mass="22451">MVHTGITEHARLRLMQRSRLPLHVLTDMIDKRGYVDLGSKPGILKEHILIYSRLDERWYVLIRDIISGCIVTVLPENFHDSSFIKIKESDKKSAYDLANKVSAPGSEFISINLCYNDFDGYRHSKKIYSIPLSQIDVSQDTFLKSKFIKLLKRQIRENIARGLSFDEQMIEPGYTPLFLNVKFSPDTYKILYF</sequence>